<feature type="region of interest" description="Disordered" evidence="1">
    <location>
        <begin position="142"/>
        <end position="168"/>
    </location>
</feature>
<name>A0A6H5I885_9HYME</name>
<organism evidence="2 3">
    <name type="scientific">Trichogramma brassicae</name>
    <dbReference type="NCBI Taxonomy" id="86971"/>
    <lineage>
        <taxon>Eukaryota</taxon>
        <taxon>Metazoa</taxon>
        <taxon>Ecdysozoa</taxon>
        <taxon>Arthropoda</taxon>
        <taxon>Hexapoda</taxon>
        <taxon>Insecta</taxon>
        <taxon>Pterygota</taxon>
        <taxon>Neoptera</taxon>
        <taxon>Endopterygota</taxon>
        <taxon>Hymenoptera</taxon>
        <taxon>Apocrita</taxon>
        <taxon>Proctotrupomorpha</taxon>
        <taxon>Chalcidoidea</taxon>
        <taxon>Trichogrammatidae</taxon>
        <taxon>Trichogramma</taxon>
    </lineage>
</organism>
<reference evidence="2 3" key="1">
    <citation type="submission" date="2020-02" db="EMBL/GenBank/DDBJ databases">
        <authorList>
            <person name="Ferguson B K."/>
        </authorList>
    </citation>
    <scope>NUCLEOTIDE SEQUENCE [LARGE SCALE GENOMIC DNA]</scope>
</reference>
<gene>
    <name evidence="2" type="ORF">TBRA_LOCUS6061</name>
</gene>
<sequence length="389" mass="44354">MKNSFPTLGKKKRNPRGICVYARTRHACVSCKERHRLRTRLITSIARRPPPPPPPCLALNSLVIESAHMYMPSRRMKNELLYRRFYKYLYAEEVCALDEKSRNIIHLHAILRNVTKNLAAVKSQAGRRYAQRELSATIRRARRNGEKKQRRIASAQHTPEINPKFTRPSPRKFQRLCGNVSTLNVPWTCNENEEYESRCSSGDDDDDDVDCGRSGLLQVSSDEKARRRVHDSSAPHGELTVRVRQKISTTEIRICHSRNTVFGQFRRDSKPMRSAYIYTLKRSSNSNPLGRVKKIVRETVRGATNGSDLLLLAHAYGSCTAPAAAKHANNIIYTAQADAYVQTHNTHKCALLKNAKLDFLLGIFYTWSGVCSSIYTPSFAFRYTHVYAL</sequence>
<evidence type="ECO:0000256" key="1">
    <source>
        <dbReference type="SAM" id="MobiDB-lite"/>
    </source>
</evidence>
<protein>
    <submittedName>
        <fullName evidence="2">Uncharacterized protein</fullName>
    </submittedName>
</protein>
<evidence type="ECO:0000313" key="2">
    <source>
        <dbReference type="EMBL" id="CAB0034163.1"/>
    </source>
</evidence>
<dbReference type="Proteomes" id="UP000479190">
    <property type="component" value="Unassembled WGS sequence"/>
</dbReference>
<dbReference type="AlphaFoldDB" id="A0A6H5I885"/>
<keyword evidence="3" id="KW-1185">Reference proteome</keyword>
<dbReference type="EMBL" id="CADCXV010000734">
    <property type="protein sequence ID" value="CAB0034163.1"/>
    <property type="molecule type" value="Genomic_DNA"/>
</dbReference>
<proteinExistence type="predicted"/>
<evidence type="ECO:0000313" key="3">
    <source>
        <dbReference type="Proteomes" id="UP000479190"/>
    </source>
</evidence>
<accession>A0A6H5I885</accession>